<keyword evidence="6 9" id="KW-0520">NAD</keyword>
<dbReference type="InterPro" id="IPR006115">
    <property type="entry name" value="6PGDH_NADP-bd"/>
</dbReference>
<evidence type="ECO:0000256" key="9">
    <source>
        <dbReference type="RuleBase" id="RU910714"/>
    </source>
</evidence>
<keyword evidence="5 9" id="KW-0560">Oxidoreductase</keyword>
<dbReference type="PIRSF" id="PIRSF000103">
    <property type="entry name" value="HIBADH"/>
    <property type="match status" value="1"/>
</dbReference>
<evidence type="ECO:0000256" key="8">
    <source>
        <dbReference type="PIRSR" id="PIRSR000103-1"/>
    </source>
</evidence>
<accession>A0A1J1IY73</accession>
<dbReference type="InterPro" id="IPR013328">
    <property type="entry name" value="6PGD_dom2"/>
</dbReference>
<dbReference type="UniPathway" id="UPA00362"/>
<dbReference type="InterPro" id="IPR008927">
    <property type="entry name" value="6-PGluconate_DH-like_C_sf"/>
</dbReference>
<dbReference type="PROSITE" id="PS00895">
    <property type="entry name" value="3_HYDROXYISOBUT_DH"/>
    <property type="match status" value="1"/>
</dbReference>
<dbReference type="Proteomes" id="UP000183832">
    <property type="component" value="Unassembled WGS sequence"/>
</dbReference>
<evidence type="ECO:0000256" key="7">
    <source>
        <dbReference type="ARBA" id="ARBA00049197"/>
    </source>
</evidence>
<dbReference type="GO" id="GO:0005739">
    <property type="term" value="C:mitochondrion"/>
    <property type="evidence" value="ECO:0007669"/>
    <property type="project" value="TreeGrafter"/>
</dbReference>
<dbReference type="GO" id="GO:0006574">
    <property type="term" value="P:L-valine catabolic process"/>
    <property type="evidence" value="ECO:0007669"/>
    <property type="project" value="UniProtKB-UniPathway"/>
</dbReference>
<dbReference type="EMBL" id="CVRI01000059">
    <property type="protein sequence ID" value="CRL03521.1"/>
    <property type="molecule type" value="Genomic_DNA"/>
</dbReference>
<organism evidence="12 13">
    <name type="scientific">Clunio marinus</name>
    <dbReference type="NCBI Taxonomy" id="568069"/>
    <lineage>
        <taxon>Eukaryota</taxon>
        <taxon>Metazoa</taxon>
        <taxon>Ecdysozoa</taxon>
        <taxon>Arthropoda</taxon>
        <taxon>Hexapoda</taxon>
        <taxon>Insecta</taxon>
        <taxon>Pterygota</taxon>
        <taxon>Neoptera</taxon>
        <taxon>Endopterygota</taxon>
        <taxon>Diptera</taxon>
        <taxon>Nematocera</taxon>
        <taxon>Chironomoidea</taxon>
        <taxon>Chironomidae</taxon>
        <taxon>Clunio</taxon>
    </lineage>
</organism>
<dbReference type="Pfam" id="PF14833">
    <property type="entry name" value="NAD_binding_11"/>
    <property type="match status" value="1"/>
</dbReference>
<dbReference type="NCBIfam" id="TIGR01692">
    <property type="entry name" value="HIBADH"/>
    <property type="match status" value="1"/>
</dbReference>
<feature type="domain" description="3-hydroxyisobutyrate dehydrogenase-like NAD-binding" evidence="11">
    <location>
        <begin position="182"/>
        <end position="307"/>
    </location>
</feature>
<dbReference type="Gene3D" id="3.40.50.720">
    <property type="entry name" value="NAD(P)-binding Rossmann-like Domain"/>
    <property type="match status" value="1"/>
</dbReference>
<dbReference type="STRING" id="568069.A0A1J1IY73"/>
<evidence type="ECO:0000256" key="6">
    <source>
        <dbReference type="ARBA" id="ARBA00023027"/>
    </source>
</evidence>
<comment type="similarity">
    <text evidence="2">Belongs to the HIBADH-related family. 3-hydroxyisobutyrate dehydrogenase subfamily.</text>
</comment>
<evidence type="ECO:0000256" key="3">
    <source>
        <dbReference type="ARBA" id="ARBA00012991"/>
    </source>
</evidence>
<evidence type="ECO:0000259" key="10">
    <source>
        <dbReference type="Pfam" id="PF03446"/>
    </source>
</evidence>
<evidence type="ECO:0000256" key="2">
    <source>
        <dbReference type="ARBA" id="ARBA00006013"/>
    </source>
</evidence>
<dbReference type="SUPFAM" id="SSF51735">
    <property type="entry name" value="NAD(P)-binding Rossmann-fold domains"/>
    <property type="match status" value="1"/>
</dbReference>
<dbReference type="InterPro" id="IPR015815">
    <property type="entry name" value="HIBADH-related"/>
</dbReference>
<evidence type="ECO:0000256" key="1">
    <source>
        <dbReference type="ARBA" id="ARBA00005109"/>
    </source>
</evidence>
<dbReference type="GO" id="GO:0051287">
    <property type="term" value="F:NAD binding"/>
    <property type="evidence" value="ECO:0007669"/>
    <property type="project" value="InterPro"/>
</dbReference>
<dbReference type="InterPro" id="IPR036291">
    <property type="entry name" value="NAD(P)-bd_dom_sf"/>
</dbReference>
<keyword evidence="13" id="KW-1185">Reference proteome</keyword>
<dbReference type="PANTHER" id="PTHR22981">
    <property type="entry name" value="3-HYDROXYISOBUTYRATE DEHYDROGENASE-RELATED"/>
    <property type="match status" value="1"/>
</dbReference>
<comment type="catalytic activity">
    <reaction evidence="7 9">
        <text>3-hydroxy-2-methylpropanoate + NAD(+) = 2-methyl-3-oxopropanoate + NADH + H(+)</text>
        <dbReference type="Rhea" id="RHEA:17681"/>
        <dbReference type="ChEBI" id="CHEBI:11805"/>
        <dbReference type="ChEBI" id="CHEBI:15378"/>
        <dbReference type="ChEBI" id="CHEBI:57540"/>
        <dbReference type="ChEBI" id="CHEBI:57700"/>
        <dbReference type="ChEBI" id="CHEBI:57945"/>
        <dbReference type="EC" id="1.1.1.31"/>
    </reaction>
</comment>
<dbReference type="FunFam" id="1.10.1040.10:FF:000006">
    <property type="entry name" value="3-hydroxyisobutyrate dehydrogenase"/>
    <property type="match status" value="1"/>
</dbReference>
<evidence type="ECO:0000256" key="5">
    <source>
        <dbReference type="ARBA" id="ARBA00023002"/>
    </source>
</evidence>
<evidence type="ECO:0000313" key="13">
    <source>
        <dbReference type="Proteomes" id="UP000183832"/>
    </source>
</evidence>
<protein>
    <recommendedName>
        <fullName evidence="3 9">3-hydroxyisobutyrate dehydrogenase</fullName>
        <shortName evidence="9">HIBADH</shortName>
        <ecNumber evidence="3 9">1.1.1.31</ecNumber>
    </recommendedName>
</protein>
<keyword evidence="4 9" id="KW-0101">Branched-chain amino acid catabolism</keyword>
<dbReference type="InterPro" id="IPR011548">
    <property type="entry name" value="HIBADH"/>
</dbReference>
<comment type="pathway">
    <text evidence="1 9">Amino-acid degradation; L-valine degradation.</text>
</comment>
<dbReference type="Pfam" id="PF03446">
    <property type="entry name" value="NAD_binding_2"/>
    <property type="match status" value="1"/>
</dbReference>
<reference evidence="12 13" key="1">
    <citation type="submission" date="2015-04" db="EMBL/GenBank/DDBJ databases">
        <authorList>
            <person name="Syromyatnikov M.Y."/>
            <person name="Popov V.N."/>
        </authorList>
    </citation>
    <scope>NUCLEOTIDE SEQUENCE [LARGE SCALE GENOMIC DNA]</scope>
</reference>
<feature type="active site" evidence="8">
    <location>
        <position position="188"/>
    </location>
</feature>
<evidence type="ECO:0000259" key="11">
    <source>
        <dbReference type="Pfam" id="PF14833"/>
    </source>
</evidence>
<dbReference type="AlphaFoldDB" id="A0A1J1IY73"/>
<dbReference type="SUPFAM" id="SSF48179">
    <property type="entry name" value="6-phosphogluconate dehydrogenase C-terminal domain-like"/>
    <property type="match status" value="1"/>
</dbReference>
<gene>
    <name evidence="12" type="ORF">CLUMA_CG016405</name>
</gene>
<dbReference type="Gene3D" id="1.10.1040.10">
    <property type="entry name" value="N-(1-d-carboxylethyl)-l-norvaline Dehydrogenase, domain 2"/>
    <property type="match status" value="1"/>
</dbReference>
<dbReference type="InterPro" id="IPR029154">
    <property type="entry name" value="HIBADH-like_NADP-bd"/>
</dbReference>
<dbReference type="PANTHER" id="PTHR22981:SF7">
    <property type="entry name" value="3-HYDROXYISOBUTYRATE DEHYDROGENASE, MITOCHONDRIAL"/>
    <property type="match status" value="1"/>
</dbReference>
<dbReference type="EC" id="1.1.1.31" evidence="3 9"/>
<dbReference type="GO" id="GO:0008442">
    <property type="term" value="F:3-hydroxyisobutyrate dehydrogenase activity"/>
    <property type="evidence" value="ECO:0007669"/>
    <property type="project" value="UniProtKB-EC"/>
</dbReference>
<feature type="domain" description="6-phosphogluconate dehydrogenase NADP-binding" evidence="10">
    <location>
        <begin position="22"/>
        <end position="179"/>
    </location>
</feature>
<proteinExistence type="inferred from homology"/>
<name>A0A1J1IY73_9DIPT</name>
<dbReference type="OrthoDB" id="435038at2759"/>
<evidence type="ECO:0000256" key="4">
    <source>
        <dbReference type="ARBA" id="ARBA00022456"/>
    </source>
</evidence>
<dbReference type="GO" id="GO:0050661">
    <property type="term" value="F:NADP binding"/>
    <property type="evidence" value="ECO:0007669"/>
    <property type="project" value="InterPro"/>
</dbReference>
<dbReference type="InterPro" id="IPR002204">
    <property type="entry name" value="3-OH-isobutyrate_DH-rel_CS"/>
</dbReference>
<evidence type="ECO:0000313" key="12">
    <source>
        <dbReference type="EMBL" id="CRL03521.1"/>
    </source>
</evidence>
<sequence length="314" mass="33508">MAFRILKLTPNFARMMSTNATTVGFVGLGQMGNRMATNLINKGYKLNVYDVSSDACDAMKTKGAKVFGNTRELAKSSEFVITMLPNNDIVTQTYEEMIKDGVNSNTLFVDSSTVDPNVSKYVQKIVKAAGASFVDAPVSGGVMGAQNATLTFMVGGTTDEYNKVKGFLEGMGRKITHCGTTGMGEAAKICNNMMLAISMIGTAETMNLAIRMGLDPKVFNEIINSSTGRSWASEVNNPVPGLNPTAPPSDNYNGGFSAALITKDLGLASSVATETNSPIPLGALSHHIYRMMIAKGLGNKDFAVIYDFIKNNSK</sequence>